<proteinExistence type="predicted"/>
<dbReference type="Gene3D" id="3.30.450.20">
    <property type="entry name" value="PAS domain"/>
    <property type="match status" value="1"/>
</dbReference>
<dbReference type="Pfam" id="PF00672">
    <property type="entry name" value="HAMP"/>
    <property type="match status" value="1"/>
</dbReference>
<keyword evidence="1" id="KW-0472">Membrane</keyword>
<dbReference type="InterPro" id="IPR035965">
    <property type="entry name" value="PAS-like_dom_sf"/>
</dbReference>
<dbReference type="GO" id="GO:0007165">
    <property type="term" value="P:signal transduction"/>
    <property type="evidence" value="ECO:0007669"/>
    <property type="project" value="InterPro"/>
</dbReference>
<reference evidence="3" key="1">
    <citation type="journal article" date="2014" name="Front. Microbiol.">
        <title>High frequency of phylogenetically diverse reductive dehalogenase-homologous genes in deep subseafloor sedimentary metagenomes.</title>
        <authorList>
            <person name="Kawai M."/>
            <person name="Futagami T."/>
            <person name="Toyoda A."/>
            <person name="Takaki Y."/>
            <person name="Nishi S."/>
            <person name="Hori S."/>
            <person name="Arai W."/>
            <person name="Tsubouchi T."/>
            <person name="Morono Y."/>
            <person name="Uchiyama I."/>
            <person name="Ito T."/>
            <person name="Fujiyama A."/>
            <person name="Inagaki F."/>
            <person name="Takami H."/>
        </authorList>
    </citation>
    <scope>NUCLEOTIDE SEQUENCE</scope>
    <source>
        <strain evidence="3">Expedition CK06-06</strain>
    </source>
</reference>
<organism evidence="3">
    <name type="scientific">marine sediment metagenome</name>
    <dbReference type="NCBI Taxonomy" id="412755"/>
    <lineage>
        <taxon>unclassified sequences</taxon>
        <taxon>metagenomes</taxon>
        <taxon>ecological metagenomes</taxon>
    </lineage>
</organism>
<dbReference type="PROSITE" id="PS50885">
    <property type="entry name" value="HAMP"/>
    <property type="match status" value="1"/>
</dbReference>
<name>X0UES4_9ZZZZ</name>
<dbReference type="PANTHER" id="PTHR32089:SF112">
    <property type="entry name" value="LYSOZYME-LIKE PROTEIN-RELATED"/>
    <property type="match status" value="1"/>
</dbReference>
<gene>
    <name evidence="3" type="ORF">S01H1_28942</name>
</gene>
<sequence length="278" mass="31031">YQTELEQERAQAARDVNALLQSSLENAMLKRDLEGLKFIVNRLGEQPNIIDVMIANPVGQVRFSSYLESMGLQLSVALISHSKPQTYFMQNEKGVEVLRSINPVHNKPQCQECHGSMEQHPVNGILIVDYDASSIRRKARNTTLVLMGAGAMIVVINLVGGWWFIRRFILKPVETLSAASHSLAHGQLDTRVNLPGRDELSSLGETFNLMAGSLQSSVREMAEGRAFLQGMVDAIPDGLRVIDKDYNMLLVNRTFREQTGCADKLRVGEKCYQAVHHL</sequence>
<feature type="non-terminal residue" evidence="3">
    <location>
        <position position="1"/>
    </location>
</feature>
<evidence type="ECO:0000256" key="1">
    <source>
        <dbReference type="SAM" id="Phobius"/>
    </source>
</evidence>
<evidence type="ECO:0000259" key="2">
    <source>
        <dbReference type="PROSITE" id="PS50885"/>
    </source>
</evidence>
<dbReference type="AlphaFoldDB" id="X0UES4"/>
<dbReference type="PANTHER" id="PTHR32089">
    <property type="entry name" value="METHYL-ACCEPTING CHEMOTAXIS PROTEIN MCPB"/>
    <property type="match status" value="1"/>
</dbReference>
<dbReference type="InterPro" id="IPR000014">
    <property type="entry name" value="PAS"/>
</dbReference>
<keyword evidence="1" id="KW-0812">Transmembrane</keyword>
<feature type="transmembrane region" description="Helical" evidence="1">
    <location>
        <begin position="144"/>
        <end position="165"/>
    </location>
</feature>
<feature type="non-terminal residue" evidence="3">
    <location>
        <position position="278"/>
    </location>
</feature>
<dbReference type="Pfam" id="PF13188">
    <property type="entry name" value="PAS_8"/>
    <property type="match status" value="1"/>
</dbReference>
<keyword evidence="1" id="KW-1133">Transmembrane helix</keyword>
<dbReference type="Gene3D" id="1.10.8.500">
    <property type="entry name" value="HAMP domain in histidine kinase"/>
    <property type="match status" value="1"/>
</dbReference>
<evidence type="ECO:0000313" key="3">
    <source>
        <dbReference type="EMBL" id="GAF86960.1"/>
    </source>
</evidence>
<dbReference type="Gene3D" id="3.30.450.290">
    <property type="match status" value="1"/>
</dbReference>
<dbReference type="EMBL" id="BARS01017719">
    <property type="protein sequence ID" value="GAF86960.1"/>
    <property type="molecule type" value="Genomic_DNA"/>
</dbReference>
<feature type="domain" description="HAMP" evidence="2">
    <location>
        <begin position="167"/>
        <end position="219"/>
    </location>
</feature>
<dbReference type="SUPFAM" id="SSF55785">
    <property type="entry name" value="PYP-like sensor domain (PAS domain)"/>
    <property type="match status" value="1"/>
</dbReference>
<accession>X0UES4</accession>
<dbReference type="InterPro" id="IPR003660">
    <property type="entry name" value="HAMP_dom"/>
</dbReference>
<dbReference type="SUPFAM" id="SSF158472">
    <property type="entry name" value="HAMP domain-like"/>
    <property type="match status" value="1"/>
</dbReference>
<comment type="caution">
    <text evidence="3">The sequence shown here is derived from an EMBL/GenBank/DDBJ whole genome shotgun (WGS) entry which is preliminary data.</text>
</comment>
<dbReference type="CDD" id="cd06225">
    <property type="entry name" value="HAMP"/>
    <property type="match status" value="1"/>
</dbReference>
<dbReference type="GO" id="GO:0016020">
    <property type="term" value="C:membrane"/>
    <property type="evidence" value="ECO:0007669"/>
    <property type="project" value="InterPro"/>
</dbReference>
<protein>
    <recommendedName>
        <fullName evidence="2">HAMP domain-containing protein</fullName>
    </recommendedName>
</protein>
<dbReference type="SMART" id="SM00304">
    <property type="entry name" value="HAMP"/>
    <property type="match status" value="1"/>
</dbReference>